<feature type="domain" description="JmjC" evidence="1">
    <location>
        <begin position="10"/>
        <end position="67"/>
    </location>
</feature>
<name>A0A0D3KJG8_EMIH1</name>
<dbReference type="SUPFAM" id="SSF51197">
    <property type="entry name" value="Clavaminate synthase-like"/>
    <property type="match status" value="1"/>
</dbReference>
<dbReference type="PaxDb" id="2903-EOD35903"/>
<dbReference type="RefSeq" id="XP_005788332.1">
    <property type="nucleotide sequence ID" value="XM_005788275.1"/>
</dbReference>
<dbReference type="EnsemblProtists" id="EOD35903">
    <property type="protein sequence ID" value="EOD35903"/>
    <property type="gene ID" value="EMIHUDRAFT_252505"/>
</dbReference>
<accession>A0A0D3KJG8</accession>
<dbReference type="InterPro" id="IPR003347">
    <property type="entry name" value="JmjC_dom"/>
</dbReference>
<evidence type="ECO:0000259" key="1">
    <source>
        <dbReference type="PROSITE" id="PS51184"/>
    </source>
</evidence>
<dbReference type="Gene3D" id="2.60.120.650">
    <property type="entry name" value="Cupin"/>
    <property type="match status" value="1"/>
</dbReference>
<dbReference type="GeneID" id="17281174"/>
<keyword evidence="3" id="KW-1185">Reference proteome</keyword>
<reference evidence="2" key="2">
    <citation type="submission" date="2024-10" db="UniProtKB">
        <authorList>
            <consortium name="EnsemblProtists"/>
        </authorList>
    </citation>
    <scope>IDENTIFICATION</scope>
</reference>
<dbReference type="eggNOG" id="KOG2132">
    <property type="taxonomic scope" value="Eukaryota"/>
</dbReference>
<dbReference type="Pfam" id="PF13621">
    <property type="entry name" value="Cupin_8"/>
    <property type="match status" value="1"/>
</dbReference>
<protein>
    <recommendedName>
        <fullName evidence="1">JmjC domain-containing protein</fullName>
    </recommendedName>
</protein>
<dbReference type="PANTHER" id="PTHR12461:SF105">
    <property type="entry name" value="HYPOXIA-INDUCIBLE FACTOR 1-ALPHA INHIBITOR"/>
    <property type="match status" value="1"/>
</dbReference>
<dbReference type="PANTHER" id="PTHR12461">
    <property type="entry name" value="HYPOXIA-INDUCIBLE FACTOR 1 ALPHA INHIBITOR-RELATED"/>
    <property type="match status" value="1"/>
</dbReference>
<evidence type="ECO:0000313" key="3">
    <source>
        <dbReference type="Proteomes" id="UP000013827"/>
    </source>
</evidence>
<organism evidence="2 3">
    <name type="scientific">Emiliania huxleyi (strain CCMP1516)</name>
    <dbReference type="NCBI Taxonomy" id="280463"/>
    <lineage>
        <taxon>Eukaryota</taxon>
        <taxon>Haptista</taxon>
        <taxon>Haptophyta</taxon>
        <taxon>Prymnesiophyceae</taxon>
        <taxon>Isochrysidales</taxon>
        <taxon>Noelaerhabdaceae</taxon>
        <taxon>Emiliania</taxon>
    </lineage>
</organism>
<dbReference type="PROSITE" id="PS51184">
    <property type="entry name" value="JMJC"/>
    <property type="match status" value="1"/>
</dbReference>
<evidence type="ECO:0000313" key="2">
    <source>
        <dbReference type="EnsemblProtists" id="EOD35903"/>
    </source>
</evidence>
<dbReference type="AlphaFoldDB" id="A0A0D3KJG8"/>
<dbReference type="InterPro" id="IPR041667">
    <property type="entry name" value="Cupin_8"/>
</dbReference>
<dbReference type="KEGG" id="ehx:EMIHUDRAFT_252505"/>
<dbReference type="HOGENOM" id="CLU_2817821_0_0_1"/>
<reference evidence="3" key="1">
    <citation type="journal article" date="2013" name="Nature">
        <title>Pan genome of the phytoplankton Emiliania underpins its global distribution.</title>
        <authorList>
            <person name="Read B.A."/>
            <person name="Kegel J."/>
            <person name="Klute M.J."/>
            <person name="Kuo A."/>
            <person name="Lefebvre S.C."/>
            <person name="Maumus F."/>
            <person name="Mayer C."/>
            <person name="Miller J."/>
            <person name="Monier A."/>
            <person name="Salamov A."/>
            <person name="Young J."/>
            <person name="Aguilar M."/>
            <person name="Claverie J.M."/>
            <person name="Frickenhaus S."/>
            <person name="Gonzalez K."/>
            <person name="Herman E.K."/>
            <person name="Lin Y.C."/>
            <person name="Napier J."/>
            <person name="Ogata H."/>
            <person name="Sarno A.F."/>
            <person name="Shmutz J."/>
            <person name="Schroeder D."/>
            <person name="de Vargas C."/>
            <person name="Verret F."/>
            <person name="von Dassow P."/>
            <person name="Valentin K."/>
            <person name="Van de Peer Y."/>
            <person name="Wheeler G."/>
            <person name="Dacks J.B."/>
            <person name="Delwiche C.F."/>
            <person name="Dyhrman S.T."/>
            <person name="Glockner G."/>
            <person name="John U."/>
            <person name="Richards T."/>
            <person name="Worden A.Z."/>
            <person name="Zhang X."/>
            <person name="Grigoriev I.V."/>
            <person name="Allen A.E."/>
            <person name="Bidle K."/>
            <person name="Borodovsky M."/>
            <person name="Bowler C."/>
            <person name="Brownlee C."/>
            <person name="Cock J.M."/>
            <person name="Elias M."/>
            <person name="Gladyshev V.N."/>
            <person name="Groth M."/>
            <person name="Guda C."/>
            <person name="Hadaegh A."/>
            <person name="Iglesias-Rodriguez M.D."/>
            <person name="Jenkins J."/>
            <person name="Jones B.M."/>
            <person name="Lawson T."/>
            <person name="Leese F."/>
            <person name="Lindquist E."/>
            <person name="Lobanov A."/>
            <person name="Lomsadze A."/>
            <person name="Malik S.B."/>
            <person name="Marsh M.E."/>
            <person name="Mackinder L."/>
            <person name="Mock T."/>
            <person name="Mueller-Roeber B."/>
            <person name="Pagarete A."/>
            <person name="Parker M."/>
            <person name="Probert I."/>
            <person name="Quesneville H."/>
            <person name="Raines C."/>
            <person name="Rensing S.A."/>
            <person name="Riano-Pachon D.M."/>
            <person name="Richier S."/>
            <person name="Rokitta S."/>
            <person name="Shiraiwa Y."/>
            <person name="Soanes D.M."/>
            <person name="van der Giezen M."/>
            <person name="Wahlund T.M."/>
            <person name="Williams B."/>
            <person name="Wilson W."/>
            <person name="Wolfe G."/>
            <person name="Wurch L.L."/>
        </authorList>
    </citation>
    <scope>NUCLEOTIDE SEQUENCE</scope>
</reference>
<proteinExistence type="predicted"/>
<dbReference type="Proteomes" id="UP000013827">
    <property type="component" value="Unassembled WGS sequence"/>
</dbReference>
<sequence length="67" mass="7524">MSITQACLFEQFPRLRRDFEVPAACGVSRGTVQHTHAWLGPAGTVTPLHFDSYDNIFSQVVGYKLVR</sequence>